<reference evidence="2 3" key="1">
    <citation type="submission" date="2019-03" db="EMBL/GenBank/DDBJ databases">
        <title>Genomic Encyclopedia of Type Strains, Phase IV (KMG-IV): sequencing the most valuable type-strain genomes for metagenomic binning, comparative biology and taxonomic classification.</title>
        <authorList>
            <person name="Goeker M."/>
        </authorList>
    </citation>
    <scope>NUCLEOTIDE SEQUENCE [LARGE SCALE GENOMIC DNA]</scope>
    <source>
        <strain evidence="2 3">DSM 2286</strain>
    </source>
</reference>
<protein>
    <submittedName>
        <fullName evidence="2">Uncharacterized protein DUF2474</fullName>
    </submittedName>
</protein>
<dbReference type="InterPro" id="IPR018895">
    <property type="entry name" value="DUF2474"/>
</dbReference>
<evidence type="ECO:0000313" key="3">
    <source>
        <dbReference type="Proteomes" id="UP000295169"/>
    </source>
</evidence>
<dbReference type="Proteomes" id="UP000295169">
    <property type="component" value="Unassembled WGS sequence"/>
</dbReference>
<dbReference type="RefSeq" id="WP_131297311.1">
    <property type="nucleotide sequence ID" value="NZ_JBHLST010000115.1"/>
</dbReference>
<feature type="transmembrane region" description="Helical" evidence="1">
    <location>
        <begin position="16"/>
        <end position="41"/>
    </location>
</feature>
<name>A0A4R1PL99_9GAMM</name>
<proteinExistence type="predicted"/>
<dbReference type="Pfam" id="PF10617">
    <property type="entry name" value="DUF2474"/>
    <property type="match status" value="1"/>
</dbReference>
<keyword evidence="1" id="KW-0472">Membrane</keyword>
<evidence type="ECO:0000313" key="2">
    <source>
        <dbReference type="EMBL" id="TCL31296.1"/>
    </source>
</evidence>
<dbReference type="AlphaFoldDB" id="A0A4R1PL99"/>
<sequence length="48" mass="5547">MKCRTHRQDSKWLRRILWLVMIWAAGVSCLGVLAYGLRLIIRAAGMTM</sequence>
<comment type="caution">
    <text evidence="2">The sequence shown here is derived from an EMBL/GenBank/DDBJ whole genome shotgun (WGS) entry which is preliminary data.</text>
</comment>
<keyword evidence="1" id="KW-0812">Transmembrane</keyword>
<gene>
    <name evidence="2" type="ORF">EV691_11333</name>
</gene>
<keyword evidence="1" id="KW-1133">Transmembrane helix</keyword>
<organism evidence="2 3">
    <name type="scientific">Azotobacter chroococcum</name>
    <dbReference type="NCBI Taxonomy" id="353"/>
    <lineage>
        <taxon>Bacteria</taxon>
        <taxon>Pseudomonadati</taxon>
        <taxon>Pseudomonadota</taxon>
        <taxon>Gammaproteobacteria</taxon>
        <taxon>Pseudomonadales</taxon>
        <taxon>Pseudomonadaceae</taxon>
        <taxon>Azotobacter</taxon>
    </lineage>
</organism>
<dbReference type="PROSITE" id="PS51257">
    <property type="entry name" value="PROKAR_LIPOPROTEIN"/>
    <property type="match status" value="1"/>
</dbReference>
<accession>A0A4R1PL99</accession>
<dbReference type="EMBL" id="SMMU01000013">
    <property type="protein sequence ID" value="TCL31296.1"/>
    <property type="molecule type" value="Genomic_DNA"/>
</dbReference>
<evidence type="ECO:0000256" key="1">
    <source>
        <dbReference type="SAM" id="Phobius"/>
    </source>
</evidence>